<evidence type="ECO:0000256" key="1">
    <source>
        <dbReference type="SAM" id="MobiDB-lite"/>
    </source>
</evidence>
<sequence>MPEPQIDTLSPEWKEDDDATSDCPPGCTLVDMPLCPCDCIIIEEPREKTQSGAPSGANIATATITDPFPVPVETTSLVISPRLSTFDYSKGYRAARDATYVILFSLKVVLLSLAARSYTRRGKEVSWENANMSLPVSDLPNNSPSELEANEKTWHA</sequence>
<dbReference type="Proteomes" id="UP000326268">
    <property type="component" value="Unassembled WGS sequence"/>
</dbReference>
<name>A0A5N7AIA5_9EURO</name>
<dbReference type="AlphaFoldDB" id="A0A5N7AIA5"/>
<proteinExistence type="predicted"/>
<gene>
    <name evidence="2" type="ORF">BDV27DRAFT_153552</name>
</gene>
<reference evidence="2 3" key="1">
    <citation type="submission" date="2019-04" db="EMBL/GenBank/DDBJ databases">
        <title>Friends and foes A comparative genomics studyof 23 Aspergillus species from section Flavi.</title>
        <authorList>
            <consortium name="DOE Joint Genome Institute"/>
            <person name="Kjaerbolling I."/>
            <person name="Vesth T."/>
            <person name="Frisvad J.C."/>
            <person name="Nybo J.L."/>
            <person name="Theobald S."/>
            <person name="Kildgaard S."/>
            <person name="Isbrandt T."/>
            <person name="Kuo A."/>
            <person name="Sato A."/>
            <person name="Lyhne E.K."/>
            <person name="Kogle M.E."/>
            <person name="Wiebenga A."/>
            <person name="Kun R.S."/>
            <person name="Lubbers R.J."/>
            <person name="Makela M.R."/>
            <person name="Barry K."/>
            <person name="Chovatia M."/>
            <person name="Clum A."/>
            <person name="Daum C."/>
            <person name="Haridas S."/>
            <person name="He G."/>
            <person name="LaButti K."/>
            <person name="Lipzen A."/>
            <person name="Mondo S."/>
            <person name="Riley R."/>
            <person name="Salamov A."/>
            <person name="Simmons B.A."/>
            <person name="Magnuson J.K."/>
            <person name="Henrissat B."/>
            <person name="Mortensen U.H."/>
            <person name="Larsen T.O."/>
            <person name="Devries R.P."/>
            <person name="Grigoriev I.V."/>
            <person name="Machida M."/>
            <person name="Baker S.E."/>
            <person name="Andersen M.R."/>
        </authorList>
    </citation>
    <scope>NUCLEOTIDE SEQUENCE [LARGE SCALE GENOMIC DNA]</scope>
    <source>
        <strain evidence="2 3">CBS 763.97</strain>
    </source>
</reference>
<dbReference type="OrthoDB" id="4506428at2759"/>
<dbReference type="RefSeq" id="XP_031931999.1">
    <property type="nucleotide sequence ID" value="XM_032071817.1"/>
</dbReference>
<dbReference type="EMBL" id="ML737579">
    <property type="protein sequence ID" value="KAE8368918.1"/>
    <property type="molecule type" value="Genomic_DNA"/>
</dbReference>
<dbReference type="GeneID" id="43656263"/>
<feature type="region of interest" description="Disordered" evidence="1">
    <location>
        <begin position="134"/>
        <end position="156"/>
    </location>
</feature>
<protein>
    <submittedName>
        <fullName evidence="2">Uncharacterized protein</fullName>
    </submittedName>
</protein>
<feature type="compositionally biased region" description="Polar residues" evidence="1">
    <location>
        <begin position="134"/>
        <end position="145"/>
    </location>
</feature>
<evidence type="ECO:0000313" key="2">
    <source>
        <dbReference type="EMBL" id="KAE8368918.1"/>
    </source>
</evidence>
<feature type="region of interest" description="Disordered" evidence="1">
    <location>
        <begin position="1"/>
        <end position="22"/>
    </location>
</feature>
<accession>A0A5N7AIA5</accession>
<keyword evidence="3" id="KW-1185">Reference proteome</keyword>
<organism evidence="2 3">
    <name type="scientific">Aspergillus caelatus</name>
    <dbReference type="NCBI Taxonomy" id="61420"/>
    <lineage>
        <taxon>Eukaryota</taxon>
        <taxon>Fungi</taxon>
        <taxon>Dikarya</taxon>
        <taxon>Ascomycota</taxon>
        <taxon>Pezizomycotina</taxon>
        <taxon>Eurotiomycetes</taxon>
        <taxon>Eurotiomycetidae</taxon>
        <taxon>Eurotiales</taxon>
        <taxon>Aspergillaceae</taxon>
        <taxon>Aspergillus</taxon>
        <taxon>Aspergillus subgen. Circumdati</taxon>
    </lineage>
</organism>
<evidence type="ECO:0000313" key="3">
    <source>
        <dbReference type="Proteomes" id="UP000326268"/>
    </source>
</evidence>